<keyword evidence="13" id="KW-1185">Reference proteome</keyword>
<feature type="transmembrane region" description="Helical" evidence="10">
    <location>
        <begin position="198"/>
        <end position="220"/>
    </location>
</feature>
<keyword evidence="5 11" id="KW-0732">Signal</keyword>
<comment type="similarity">
    <text evidence="2">Belongs to the BIG1 family.</text>
</comment>
<evidence type="ECO:0000256" key="4">
    <source>
        <dbReference type="ARBA" id="ARBA00022692"/>
    </source>
</evidence>
<dbReference type="AlphaFoldDB" id="A0A165ZC00"/>
<dbReference type="GO" id="GO:0071555">
    <property type="term" value="P:cell wall organization"/>
    <property type="evidence" value="ECO:0007669"/>
    <property type="project" value="UniProtKB-KW"/>
</dbReference>
<keyword evidence="9" id="KW-0961">Cell wall biogenesis/degradation</keyword>
<evidence type="ECO:0000256" key="9">
    <source>
        <dbReference type="ARBA" id="ARBA00023316"/>
    </source>
</evidence>
<gene>
    <name evidence="12" type="ORF">EXIGLDRAFT_755632</name>
</gene>
<organism evidence="12 13">
    <name type="scientific">Exidia glandulosa HHB12029</name>
    <dbReference type="NCBI Taxonomy" id="1314781"/>
    <lineage>
        <taxon>Eukaryota</taxon>
        <taxon>Fungi</taxon>
        <taxon>Dikarya</taxon>
        <taxon>Basidiomycota</taxon>
        <taxon>Agaricomycotina</taxon>
        <taxon>Agaricomycetes</taxon>
        <taxon>Auriculariales</taxon>
        <taxon>Exidiaceae</taxon>
        <taxon>Exidia</taxon>
    </lineage>
</organism>
<reference evidence="12 13" key="1">
    <citation type="journal article" date="2016" name="Mol. Biol. Evol.">
        <title>Comparative Genomics of Early-Diverging Mushroom-Forming Fungi Provides Insights into the Origins of Lignocellulose Decay Capabilities.</title>
        <authorList>
            <person name="Nagy L.G."/>
            <person name="Riley R."/>
            <person name="Tritt A."/>
            <person name="Adam C."/>
            <person name="Daum C."/>
            <person name="Floudas D."/>
            <person name="Sun H."/>
            <person name="Yadav J.S."/>
            <person name="Pangilinan J."/>
            <person name="Larsson K.H."/>
            <person name="Matsuura K."/>
            <person name="Barry K."/>
            <person name="Labutti K."/>
            <person name="Kuo R."/>
            <person name="Ohm R.A."/>
            <person name="Bhattacharya S.S."/>
            <person name="Shirouzu T."/>
            <person name="Yoshinaga Y."/>
            <person name="Martin F.M."/>
            <person name="Grigoriev I.V."/>
            <person name="Hibbett D.S."/>
        </authorList>
    </citation>
    <scope>NUCLEOTIDE SEQUENCE [LARGE SCALE GENOMIC DNA]</scope>
    <source>
        <strain evidence="12 13">HHB12029</strain>
    </source>
</reference>
<dbReference type="GO" id="GO:0006078">
    <property type="term" value="P:(1-&gt;6)-beta-D-glucan biosynthetic process"/>
    <property type="evidence" value="ECO:0007669"/>
    <property type="project" value="TreeGrafter"/>
</dbReference>
<dbReference type="GO" id="GO:0009272">
    <property type="term" value="P:fungal-type cell wall biogenesis"/>
    <property type="evidence" value="ECO:0007669"/>
    <property type="project" value="TreeGrafter"/>
</dbReference>
<evidence type="ECO:0000256" key="7">
    <source>
        <dbReference type="ARBA" id="ARBA00022989"/>
    </source>
</evidence>
<evidence type="ECO:0000256" key="10">
    <source>
        <dbReference type="SAM" id="Phobius"/>
    </source>
</evidence>
<name>A0A165ZC00_EXIGL</name>
<evidence type="ECO:0000313" key="12">
    <source>
        <dbReference type="EMBL" id="KZV81359.1"/>
    </source>
</evidence>
<keyword evidence="8 10" id="KW-0472">Membrane</keyword>
<feature type="chain" id="PRO_5007869924" description="Protein BIG1" evidence="11">
    <location>
        <begin position="17"/>
        <end position="247"/>
    </location>
</feature>
<evidence type="ECO:0000256" key="11">
    <source>
        <dbReference type="SAM" id="SignalP"/>
    </source>
</evidence>
<evidence type="ECO:0000256" key="8">
    <source>
        <dbReference type="ARBA" id="ARBA00023136"/>
    </source>
</evidence>
<dbReference type="Proteomes" id="UP000077266">
    <property type="component" value="Unassembled WGS sequence"/>
</dbReference>
<comment type="subcellular location">
    <subcellularLocation>
        <location evidence="1">Endoplasmic reticulum membrane</location>
        <topology evidence="1">Single-pass type I membrane protein</topology>
    </subcellularLocation>
</comment>
<accession>A0A165ZC00</accession>
<evidence type="ECO:0000256" key="1">
    <source>
        <dbReference type="ARBA" id="ARBA00004115"/>
    </source>
</evidence>
<dbReference type="InParanoid" id="A0A165ZC00"/>
<dbReference type="OrthoDB" id="10029326at2759"/>
<evidence type="ECO:0000256" key="3">
    <source>
        <dbReference type="ARBA" id="ARBA00022089"/>
    </source>
</evidence>
<feature type="signal peptide" evidence="11">
    <location>
        <begin position="1"/>
        <end position="16"/>
    </location>
</feature>
<evidence type="ECO:0000256" key="6">
    <source>
        <dbReference type="ARBA" id="ARBA00022824"/>
    </source>
</evidence>
<keyword evidence="7 10" id="KW-1133">Transmembrane helix</keyword>
<keyword evidence="4 10" id="KW-0812">Transmembrane</keyword>
<dbReference type="EMBL" id="KV426398">
    <property type="protein sequence ID" value="KZV81359.1"/>
    <property type="molecule type" value="Genomic_DNA"/>
</dbReference>
<evidence type="ECO:0000313" key="13">
    <source>
        <dbReference type="Proteomes" id="UP000077266"/>
    </source>
</evidence>
<dbReference type="PANTHER" id="PTHR28285:SF1">
    <property type="entry name" value="PROTEIN BIG1"/>
    <property type="match status" value="1"/>
</dbReference>
<evidence type="ECO:0000256" key="5">
    <source>
        <dbReference type="ARBA" id="ARBA00022729"/>
    </source>
</evidence>
<proteinExistence type="inferred from homology"/>
<evidence type="ECO:0000256" key="2">
    <source>
        <dbReference type="ARBA" id="ARBA00008203"/>
    </source>
</evidence>
<dbReference type="InterPro" id="IPR037654">
    <property type="entry name" value="Big1"/>
</dbReference>
<dbReference type="GO" id="GO:0005789">
    <property type="term" value="C:endoplasmic reticulum membrane"/>
    <property type="evidence" value="ECO:0007669"/>
    <property type="project" value="UniProtKB-SubCell"/>
</dbReference>
<sequence length="247" mass="26067">MRAFALVAAVAPLVRAFSDSHPLVAWSTESTWSLNVDSTGMQSADSVAAQLSSAPGLCDHDSIFVIHYPGLHVSDLQLLPTSSEFSSAITKAPSSALVPHLVAPSSHLAQLPSNISTLCNAPLGSSLAPRTPGKHIVHFRLKPIQSVSNGSARRAEVAETTARLARELAQHPSHLAVLVGTRAPAPNAKQGLFHRYQFLTPGVITVLLVVLGVLVPFLLFGVSTIATIKSPLTGESFKPVTAQKKNQ</sequence>
<protein>
    <recommendedName>
        <fullName evidence="3">Protein BIG1</fullName>
    </recommendedName>
</protein>
<dbReference type="PANTHER" id="PTHR28285">
    <property type="entry name" value="PROTEIN BIG1"/>
    <property type="match status" value="1"/>
</dbReference>
<keyword evidence="6" id="KW-0256">Endoplasmic reticulum</keyword>